<dbReference type="OrthoDB" id="9779910at2"/>
<evidence type="ECO:0000313" key="2">
    <source>
        <dbReference type="EMBL" id="OKH27762.1"/>
    </source>
</evidence>
<name>A0A1U7HW49_9CHRO</name>
<accession>A0A1U7HW49</accession>
<evidence type="ECO:0000256" key="1">
    <source>
        <dbReference type="ARBA" id="ARBA00008007"/>
    </source>
</evidence>
<dbReference type="EMBL" id="MRCC01000005">
    <property type="protein sequence ID" value="OKH27762.1"/>
    <property type="molecule type" value="Genomic_DNA"/>
</dbReference>
<comment type="similarity">
    <text evidence="1">Belongs to the ComF/GntX family.</text>
</comment>
<dbReference type="CDD" id="cd06223">
    <property type="entry name" value="PRTases_typeI"/>
    <property type="match status" value="1"/>
</dbReference>
<dbReference type="Gene3D" id="3.40.50.2020">
    <property type="match status" value="1"/>
</dbReference>
<dbReference type="InterPro" id="IPR029057">
    <property type="entry name" value="PRTase-like"/>
</dbReference>
<proteinExistence type="inferred from homology"/>
<dbReference type="AlphaFoldDB" id="A0A1U7HW49"/>
<dbReference type="InterPro" id="IPR051910">
    <property type="entry name" value="ComF/GntX_DNA_util-trans"/>
</dbReference>
<dbReference type="InterPro" id="IPR000836">
    <property type="entry name" value="PRTase_dom"/>
</dbReference>
<gene>
    <name evidence="2" type="ORF">NIES1031_07555</name>
</gene>
<dbReference type="PANTHER" id="PTHR47505">
    <property type="entry name" value="DNA UTILIZATION PROTEIN YHGH"/>
    <property type="match status" value="1"/>
</dbReference>
<organism evidence="2 3">
    <name type="scientific">Chroogloeocystis siderophila 5.2 s.c.1</name>
    <dbReference type="NCBI Taxonomy" id="247279"/>
    <lineage>
        <taxon>Bacteria</taxon>
        <taxon>Bacillati</taxon>
        <taxon>Cyanobacteriota</taxon>
        <taxon>Cyanophyceae</taxon>
        <taxon>Oscillatoriophycideae</taxon>
        <taxon>Chroococcales</taxon>
        <taxon>Chroococcaceae</taxon>
        <taxon>Chroogloeocystis</taxon>
    </lineage>
</organism>
<keyword evidence="2" id="KW-0328">Glycosyltransferase</keyword>
<protein>
    <submittedName>
        <fullName evidence="2">Phosphoribosyltransferase</fullName>
    </submittedName>
</protein>
<evidence type="ECO:0000313" key="3">
    <source>
        <dbReference type="Proteomes" id="UP000185984"/>
    </source>
</evidence>
<sequence>MPNWTQNFHSLLNLFLELQCPLCQRPTPQEFCQDCTRQLQRCKLSNPQEFWRGELPVFAWGNYSGTLKRAIAALKYDNQPQIAKPLGQWLAKAWLDSQPQQRLIVVPIPLHADKLKMRGYNQAELLAESFCDFTGLVLQPQGIKRIKATDAQFSLSASQREHNLADAFVLGTEFHRQRPNDLVLLLDDIYTTGATVRSAVQALQKQGISVYGVVAIATSSRNIVPTGNNKV</sequence>
<reference evidence="2 3" key="1">
    <citation type="submission" date="2016-11" db="EMBL/GenBank/DDBJ databases">
        <title>Draft Genome Sequences of Nine Cyanobacterial Strains from Diverse Habitats.</title>
        <authorList>
            <person name="Zhu T."/>
            <person name="Hou S."/>
            <person name="Lu X."/>
            <person name="Hess W.R."/>
        </authorList>
    </citation>
    <scope>NUCLEOTIDE SEQUENCE [LARGE SCALE GENOMIC DNA]</scope>
    <source>
        <strain evidence="2 3">5.2 s.c.1</strain>
    </source>
</reference>
<dbReference type="RefSeq" id="WP_073548845.1">
    <property type="nucleotide sequence ID" value="NZ_CAWMVK010000039.1"/>
</dbReference>
<keyword evidence="3" id="KW-1185">Reference proteome</keyword>
<dbReference type="STRING" id="247279.NIES1031_07555"/>
<dbReference type="SUPFAM" id="SSF53271">
    <property type="entry name" value="PRTase-like"/>
    <property type="match status" value="1"/>
</dbReference>
<dbReference type="Proteomes" id="UP000185984">
    <property type="component" value="Unassembled WGS sequence"/>
</dbReference>
<comment type="caution">
    <text evidence="2">The sequence shown here is derived from an EMBL/GenBank/DDBJ whole genome shotgun (WGS) entry which is preliminary data.</text>
</comment>
<dbReference type="PANTHER" id="PTHR47505:SF1">
    <property type="entry name" value="DNA UTILIZATION PROTEIN YHGH"/>
    <property type="match status" value="1"/>
</dbReference>
<dbReference type="GO" id="GO:0016757">
    <property type="term" value="F:glycosyltransferase activity"/>
    <property type="evidence" value="ECO:0007669"/>
    <property type="project" value="UniProtKB-KW"/>
</dbReference>
<keyword evidence="2" id="KW-0808">Transferase</keyword>